<dbReference type="InterPro" id="IPR011989">
    <property type="entry name" value="ARM-like"/>
</dbReference>
<proteinExistence type="predicted"/>
<feature type="domain" description="PUL" evidence="1">
    <location>
        <begin position="52"/>
        <end position="352"/>
    </location>
</feature>
<evidence type="ECO:0000313" key="3">
    <source>
        <dbReference type="Proteomes" id="UP000325313"/>
    </source>
</evidence>
<protein>
    <recommendedName>
        <fullName evidence="1">PUL domain-containing protein</fullName>
    </recommendedName>
</protein>
<comment type="caution">
    <text evidence="2">The sequence shown here is derived from an EMBL/GenBank/DDBJ whole genome shotgun (WGS) entry which is preliminary data.</text>
</comment>
<dbReference type="Proteomes" id="UP000325313">
    <property type="component" value="Unassembled WGS sequence"/>
</dbReference>
<name>A0A5B0S2Y0_PUCGR</name>
<evidence type="ECO:0000313" key="2">
    <source>
        <dbReference type="EMBL" id="KAA1132098.1"/>
    </source>
</evidence>
<evidence type="ECO:0000259" key="1">
    <source>
        <dbReference type="PROSITE" id="PS51396"/>
    </source>
</evidence>
<dbReference type="PROSITE" id="PS51396">
    <property type="entry name" value="PUL"/>
    <property type="match status" value="1"/>
</dbReference>
<gene>
    <name evidence="2" type="ORF">PGTUg99_037084</name>
</gene>
<organism evidence="2 3">
    <name type="scientific">Puccinia graminis f. sp. tritici</name>
    <dbReference type="NCBI Taxonomy" id="56615"/>
    <lineage>
        <taxon>Eukaryota</taxon>
        <taxon>Fungi</taxon>
        <taxon>Dikarya</taxon>
        <taxon>Basidiomycota</taxon>
        <taxon>Pucciniomycotina</taxon>
        <taxon>Pucciniomycetes</taxon>
        <taxon>Pucciniales</taxon>
        <taxon>Pucciniaceae</taxon>
        <taxon>Puccinia</taxon>
    </lineage>
</organism>
<dbReference type="InterPro" id="IPR013535">
    <property type="entry name" value="PUL_dom"/>
</dbReference>
<dbReference type="Gene3D" id="1.25.10.10">
    <property type="entry name" value="Leucine-rich Repeat Variant"/>
    <property type="match status" value="1"/>
</dbReference>
<accession>A0A5B0S2Y0</accession>
<dbReference type="AlphaFoldDB" id="A0A5B0S2Y0"/>
<dbReference type="EMBL" id="VDEP01000102">
    <property type="protein sequence ID" value="KAA1132098.1"/>
    <property type="molecule type" value="Genomic_DNA"/>
</dbReference>
<sequence>MILSTKQTNVSHIQVGEMKGANQTELETQINLMVYTAYPPHPHLKLRLPKLKALSPSPILYPQVFNFEKALNKLLDSFPSDSNSPREVIKQTFEWVVIPFLNNKTDLNSPDRFLQWARATTQVLDSLGSSDSFPALDFLRLAVLREEYVDQLFICPPDSNPLYEAIRIGNSQSLKGTQLARPFSLTLLRLLSNGLGAPKLAEQMIERETQNEGQFLRFVVGRLLDGDVDVQVLASGVFYGLVSRWASIRPDWQDTRPVDRAGSEEEWEVESMSALVESLDREAKKTEPNSEMIYRLIATIGKLVYLSESSSSLQTLLESLGFQSIIDGLMNNPGLLKANPAIKDLGKELESVMSS</sequence>
<reference evidence="2 3" key="1">
    <citation type="submission" date="2019-05" db="EMBL/GenBank/DDBJ databases">
        <title>Emergence of the Ug99 lineage of the wheat stem rust pathogen through somatic hybridization.</title>
        <authorList>
            <person name="Li F."/>
            <person name="Upadhyaya N.M."/>
            <person name="Sperschneider J."/>
            <person name="Matny O."/>
            <person name="Nguyen-Phuc H."/>
            <person name="Mago R."/>
            <person name="Raley C."/>
            <person name="Miller M.E."/>
            <person name="Silverstein K.A.T."/>
            <person name="Henningsen E."/>
            <person name="Hirsch C.D."/>
            <person name="Visser B."/>
            <person name="Pretorius Z.A."/>
            <person name="Steffenson B.J."/>
            <person name="Schwessinger B."/>
            <person name="Dodds P.N."/>
            <person name="Figueroa M."/>
        </authorList>
    </citation>
    <scope>NUCLEOTIDE SEQUENCE [LARGE SCALE GENOMIC DNA]</scope>
    <source>
        <strain evidence="2 3">Ug99</strain>
    </source>
</reference>
<dbReference type="Pfam" id="PF08324">
    <property type="entry name" value="PUL"/>
    <property type="match status" value="1"/>
</dbReference>